<feature type="region of interest" description="Disordered" evidence="4">
    <location>
        <begin position="101"/>
        <end position="129"/>
    </location>
</feature>
<dbReference type="GO" id="GO:0000976">
    <property type="term" value="F:transcription cis-regulatory region binding"/>
    <property type="evidence" value="ECO:0007669"/>
    <property type="project" value="TreeGrafter"/>
</dbReference>
<keyword evidence="7" id="KW-1185">Reference proteome</keyword>
<dbReference type="AlphaFoldDB" id="A0A1H2QCH0"/>
<sequence length="129" mass="13840">MIAGLALAGTISLEAVAKRLGTSPRTLQRRLNRQGVRFWALVGQSRFGIAGALLEETDLNIQEIAAAAGYSTPSAFARAFARWSGTSPSAYRQARVARSSGMSEWREMGGPEAGRPVAMKDRSDVPEES</sequence>
<evidence type="ECO:0000313" key="6">
    <source>
        <dbReference type="EMBL" id="SDW04785.1"/>
    </source>
</evidence>
<protein>
    <submittedName>
        <fullName evidence="6">AraC-type DNA-binding protein</fullName>
    </submittedName>
</protein>
<keyword evidence="1" id="KW-0805">Transcription regulation</keyword>
<feature type="compositionally biased region" description="Basic and acidic residues" evidence="4">
    <location>
        <begin position="118"/>
        <end position="129"/>
    </location>
</feature>
<gene>
    <name evidence="6" type="ORF">SAMN05444336_10111</name>
</gene>
<evidence type="ECO:0000256" key="3">
    <source>
        <dbReference type="ARBA" id="ARBA00023163"/>
    </source>
</evidence>
<dbReference type="Pfam" id="PF12833">
    <property type="entry name" value="HTH_18"/>
    <property type="match status" value="1"/>
</dbReference>
<dbReference type="PROSITE" id="PS01124">
    <property type="entry name" value="HTH_ARAC_FAMILY_2"/>
    <property type="match status" value="1"/>
</dbReference>
<dbReference type="PANTHER" id="PTHR47894:SF1">
    <property type="entry name" value="HTH-TYPE TRANSCRIPTIONAL REGULATOR VQSM"/>
    <property type="match status" value="1"/>
</dbReference>
<evidence type="ECO:0000256" key="4">
    <source>
        <dbReference type="SAM" id="MobiDB-lite"/>
    </source>
</evidence>
<keyword evidence="3" id="KW-0804">Transcription</keyword>
<name>A0A1H2QCH0_9RHOB</name>
<dbReference type="STRING" id="356660.SAMN05444336_10111"/>
<dbReference type="InterPro" id="IPR020449">
    <property type="entry name" value="Tscrpt_reg_AraC-type_HTH"/>
</dbReference>
<dbReference type="PRINTS" id="PR00032">
    <property type="entry name" value="HTHARAC"/>
</dbReference>
<evidence type="ECO:0000259" key="5">
    <source>
        <dbReference type="PROSITE" id="PS01124"/>
    </source>
</evidence>
<organism evidence="6 7">
    <name type="scientific">Albimonas donghaensis</name>
    <dbReference type="NCBI Taxonomy" id="356660"/>
    <lineage>
        <taxon>Bacteria</taxon>
        <taxon>Pseudomonadati</taxon>
        <taxon>Pseudomonadota</taxon>
        <taxon>Alphaproteobacteria</taxon>
        <taxon>Rhodobacterales</taxon>
        <taxon>Paracoccaceae</taxon>
        <taxon>Albimonas</taxon>
    </lineage>
</organism>
<dbReference type="PANTHER" id="PTHR47894">
    <property type="entry name" value="HTH-TYPE TRANSCRIPTIONAL REGULATOR GADX"/>
    <property type="match status" value="1"/>
</dbReference>
<evidence type="ECO:0000313" key="7">
    <source>
        <dbReference type="Proteomes" id="UP000199118"/>
    </source>
</evidence>
<proteinExistence type="predicted"/>
<feature type="domain" description="HTH araC/xylS-type" evidence="5">
    <location>
        <begin position="1"/>
        <end position="94"/>
    </location>
</feature>
<dbReference type="GO" id="GO:0003700">
    <property type="term" value="F:DNA-binding transcription factor activity"/>
    <property type="evidence" value="ECO:0007669"/>
    <property type="project" value="InterPro"/>
</dbReference>
<keyword evidence="2 6" id="KW-0238">DNA-binding</keyword>
<dbReference type="InterPro" id="IPR009057">
    <property type="entry name" value="Homeodomain-like_sf"/>
</dbReference>
<reference evidence="6 7" key="1">
    <citation type="submission" date="2016-10" db="EMBL/GenBank/DDBJ databases">
        <authorList>
            <person name="de Groot N.N."/>
        </authorList>
    </citation>
    <scope>NUCLEOTIDE SEQUENCE [LARGE SCALE GENOMIC DNA]</scope>
    <source>
        <strain evidence="6 7">DSM 17890</strain>
    </source>
</reference>
<dbReference type="Gene3D" id="1.10.10.60">
    <property type="entry name" value="Homeodomain-like"/>
    <property type="match status" value="1"/>
</dbReference>
<evidence type="ECO:0000256" key="1">
    <source>
        <dbReference type="ARBA" id="ARBA00023015"/>
    </source>
</evidence>
<dbReference type="EMBL" id="FNMZ01000001">
    <property type="protein sequence ID" value="SDW04785.1"/>
    <property type="molecule type" value="Genomic_DNA"/>
</dbReference>
<dbReference type="Proteomes" id="UP000199118">
    <property type="component" value="Unassembled WGS sequence"/>
</dbReference>
<dbReference type="GO" id="GO:0005829">
    <property type="term" value="C:cytosol"/>
    <property type="evidence" value="ECO:0007669"/>
    <property type="project" value="TreeGrafter"/>
</dbReference>
<dbReference type="SMART" id="SM00342">
    <property type="entry name" value="HTH_ARAC"/>
    <property type="match status" value="1"/>
</dbReference>
<evidence type="ECO:0000256" key="2">
    <source>
        <dbReference type="ARBA" id="ARBA00023125"/>
    </source>
</evidence>
<dbReference type="InterPro" id="IPR018060">
    <property type="entry name" value="HTH_AraC"/>
</dbReference>
<dbReference type="SUPFAM" id="SSF46689">
    <property type="entry name" value="Homeodomain-like"/>
    <property type="match status" value="1"/>
</dbReference>
<accession>A0A1H2QCH0</accession>